<dbReference type="EMBL" id="PJMW01000002">
    <property type="protein sequence ID" value="PKV81639.1"/>
    <property type="molecule type" value="Genomic_DNA"/>
</dbReference>
<evidence type="ECO:0000256" key="2">
    <source>
        <dbReference type="SAM" id="Phobius"/>
    </source>
</evidence>
<keyword evidence="4" id="KW-1185">Reference proteome</keyword>
<comment type="caution">
    <text evidence="3">The sequence shown here is derived from an EMBL/GenBank/DDBJ whole genome shotgun (WGS) entry which is preliminary data.</text>
</comment>
<gene>
    <name evidence="3" type="ORF">ATK86_6108</name>
</gene>
<keyword evidence="2" id="KW-1133">Transmembrane helix</keyword>
<organism evidence="3 4">
    <name type="scientific">Nocardia fluminea</name>
    <dbReference type="NCBI Taxonomy" id="134984"/>
    <lineage>
        <taxon>Bacteria</taxon>
        <taxon>Bacillati</taxon>
        <taxon>Actinomycetota</taxon>
        <taxon>Actinomycetes</taxon>
        <taxon>Mycobacteriales</taxon>
        <taxon>Nocardiaceae</taxon>
        <taxon>Nocardia</taxon>
    </lineage>
</organism>
<keyword evidence="2" id="KW-0472">Membrane</keyword>
<keyword evidence="2" id="KW-0812">Transmembrane</keyword>
<reference evidence="3 4" key="1">
    <citation type="submission" date="2017-12" db="EMBL/GenBank/DDBJ databases">
        <title>Sequencing the genomes of 1000 Actinobacteria strains.</title>
        <authorList>
            <person name="Klenk H.-P."/>
        </authorList>
    </citation>
    <scope>NUCLEOTIDE SEQUENCE [LARGE SCALE GENOMIC DNA]</scope>
    <source>
        <strain evidence="3 4">DSM 44489</strain>
    </source>
</reference>
<dbReference type="Proteomes" id="UP000233766">
    <property type="component" value="Unassembled WGS sequence"/>
</dbReference>
<sequence length="125" mass="13093">MRRRRRVAHPTLHAGTATSAVGMLGAMQARAMVMAYAVLACVLPAFVLISTPGGEATRMLAFGAVAAAMVCALVAVTGRGHLPVRVASVGPPRSAQRRLRGSFLRQSNPDAAGRPRPRAPGIDHF</sequence>
<feature type="transmembrane region" description="Helical" evidence="2">
    <location>
        <begin position="59"/>
        <end position="78"/>
    </location>
</feature>
<accession>A0A2N3VJ16</accession>
<feature type="transmembrane region" description="Helical" evidence="2">
    <location>
        <begin position="33"/>
        <end position="53"/>
    </location>
</feature>
<evidence type="ECO:0000313" key="4">
    <source>
        <dbReference type="Proteomes" id="UP000233766"/>
    </source>
</evidence>
<dbReference type="AlphaFoldDB" id="A0A2N3VJ16"/>
<feature type="region of interest" description="Disordered" evidence="1">
    <location>
        <begin position="87"/>
        <end position="125"/>
    </location>
</feature>
<dbReference type="InterPro" id="IPR045635">
    <property type="entry name" value="DUF6412"/>
</dbReference>
<evidence type="ECO:0000256" key="1">
    <source>
        <dbReference type="SAM" id="MobiDB-lite"/>
    </source>
</evidence>
<dbReference type="Pfam" id="PF19950">
    <property type="entry name" value="DUF6412"/>
    <property type="match status" value="1"/>
</dbReference>
<proteinExistence type="predicted"/>
<name>A0A2N3VJ16_9NOCA</name>
<protein>
    <submittedName>
        <fullName evidence="3">Uncharacterized protein</fullName>
    </submittedName>
</protein>
<evidence type="ECO:0000313" key="3">
    <source>
        <dbReference type="EMBL" id="PKV81639.1"/>
    </source>
</evidence>